<name>A0ABV6LE24_9SPHI</name>
<dbReference type="EMBL" id="JBHLTS010000075">
    <property type="protein sequence ID" value="MFC0517732.1"/>
    <property type="molecule type" value="Genomic_DNA"/>
</dbReference>
<evidence type="ECO:0000313" key="3">
    <source>
        <dbReference type="EMBL" id="MFC0517732.1"/>
    </source>
</evidence>
<feature type="domain" description="Antitoxin Xre-like helix-turn-helix" evidence="2">
    <location>
        <begin position="52"/>
        <end position="106"/>
    </location>
</feature>
<dbReference type="RefSeq" id="WP_377025469.1">
    <property type="nucleotide sequence ID" value="NZ_JBHLTS010000075.1"/>
</dbReference>
<protein>
    <submittedName>
        <fullName evidence="3">Antitoxin Xre/MbcA/ParS toxin-binding domain-containing protein</fullName>
    </submittedName>
</protein>
<keyword evidence="4" id="KW-1185">Reference proteome</keyword>
<organism evidence="3 4">
    <name type="scientific">Mucilaginibacter angelicae</name>
    <dbReference type="NCBI Taxonomy" id="869718"/>
    <lineage>
        <taxon>Bacteria</taxon>
        <taxon>Pseudomonadati</taxon>
        <taxon>Bacteroidota</taxon>
        <taxon>Sphingobacteriia</taxon>
        <taxon>Sphingobacteriales</taxon>
        <taxon>Sphingobacteriaceae</taxon>
        <taxon>Mucilaginibacter</taxon>
    </lineage>
</organism>
<gene>
    <name evidence="3" type="ORF">ACFFGT_26200</name>
</gene>
<reference evidence="3 4" key="1">
    <citation type="submission" date="2024-09" db="EMBL/GenBank/DDBJ databases">
        <authorList>
            <person name="Sun Q."/>
            <person name="Mori K."/>
        </authorList>
    </citation>
    <scope>NUCLEOTIDE SEQUENCE [LARGE SCALE GENOMIC DNA]</scope>
    <source>
        <strain evidence="3 4">NCAIM B.02415</strain>
    </source>
</reference>
<dbReference type="InterPro" id="IPR011979">
    <property type="entry name" value="Antitox_Xre"/>
</dbReference>
<evidence type="ECO:0000259" key="2">
    <source>
        <dbReference type="Pfam" id="PF20432"/>
    </source>
</evidence>
<comment type="caution">
    <text evidence="3">The sequence shown here is derived from an EMBL/GenBank/DDBJ whole genome shotgun (WGS) entry which is preliminary data.</text>
</comment>
<proteinExistence type="predicted"/>
<dbReference type="Pfam" id="PF20432">
    <property type="entry name" value="Xre-like-HTH"/>
    <property type="match status" value="1"/>
</dbReference>
<accession>A0ABV6LE24</accession>
<evidence type="ECO:0000259" key="1">
    <source>
        <dbReference type="Pfam" id="PF09722"/>
    </source>
</evidence>
<feature type="domain" description="Antitoxin Xre/MbcA/ParS-like toxin-binding" evidence="1">
    <location>
        <begin position="115"/>
        <end position="162"/>
    </location>
</feature>
<dbReference type="Proteomes" id="UP001589828">
    <property type="component" value="Unassembled WGS sequence"/>
</dbReference>
<evidence type="ECO:0000313" key="4">
    <source>
        <dbReference type="Proteomes" id="UP001589828"/>
    </source>
</evidence>
<dbReference type="NCBIfam" id="TIGR02293">
    <property type="entry name" value="TAS_TIGR02293"/>
    <property type="match status" value="1"/>
</dbReference>
<sequence>MVGVANHPKKLNIADLKIGAPDAWYVFSFLFPEDYVKTHLKCDMDSNVIDCIRDGIPRLAIDSILEKTNVSRAQLSNILHISTRQLNRYRQDDRLSPEQSNFLYEFTRIYTRGLDILGDGVTVDKWLTRPNLALGDKQPLELLDTSEGLRMVNDLLSQIEYGFYS</sequence>
<dbReference type="InterPro" id="IPR024467">
    <property type="entry name" value="Xre/MbcA/ParS-like_toxin-bd"/>
</dbReference>
<dbReference type="InterPro" id="IPR046847">
    <property type="entry name" value="Xre-like_HTH"/>
</dbReference>
<dbReference type="Pfam" id="PF09722">
    <property type="entry name" value="Xre_MbcA_ParS_C"/>
    <property type="match status" value="1"/>
</dbReference>